<feature type="compositionally biased region" description="Polar residues" evidence="1">
    <location>
        <begin position="66"/>
        <end position="75"/>
    </location>
</feature>
<reference evidence="2 4" key="2">
    <citation type="journal article" date="2018" name="Plant J.">
        <title>The Physcomitrella patens chromosome-scale assembly reveals moss genome structure and evolution.</title>
        <authorList>
            <person name="Lang D."/>
            <person name="Ullrich K.K."/>
            <person name="Murat F."/>
            <person name="Fuchs J."/>
            <person name="Jenkins J."/>
            <person name="Haas F.B."/>
            <person name="Piednoel M."/>
            <person name="Gundlach H."/>
            <person name="Van Bel M."/>
            <person name="Meyberg R."/>
            <person name="Vives C."/>
            <person name="Morata J."/>
            <person name="Symeonidi A."/>
            <person name="Hiss M."/>
            <person name="Muchero W."/>
            <person name="Kamisugi Y."/>
            <person name="Saleh O."/>
            <person name="Blanc G."/>
            <person name="Decker E.L."/>
            <person name="van Gessel N."/>
            <person name="Grimwood J."/>
            <person name="Hayes R.D."/>
            <person name="Graham S.W."/>
            <person name="Gunter L.E."/>
            <person name="McDaniel S.F."/>
            <person name="Hoernstein S.N.W."/>
            <person name="Larsson A."/>
            <person name="Li F.W."/>
            <person name="Perroud P.F."/>
            <person name="Phillips J."/>
            <person name="Ranjan P."/>
            <person name="Rokshar D.S."/>
            <person name="Rothfels C.J."/>
            <person name="Schneider L."/>
            <person name="Shu S."/>
            <person name="Stevenson D.W."/>
            <person name="Thummler F."/>
            <person name="Tillich M."/>
            <person name="Villarreal Aguilar J.C."/>
            <person name="Widiez T."/>
            <person name="Wong G.K."/>
            <person name="Wymore A."/>
            <person name="Zhang Y."/>
            <person name="Zimmer A.D."/>
            <person name="Quatrano R.S."/>
            <person name="Mayer K.F.X."/>
            <person name="Goodstein D."/>
            <person name="Casacuberta J.M."/>
            <person name="Vandepoele K."/>
            <person name="Reski R."/>
            <person name="Cuming A.C."/>
            <person name="Tuskan G.A."/>
            <person name="Maumus F."/>
            <person name="Salse J."/>
            <person name="Schmutz J."/>
            <person name="Rensing S.A."/>
        </authorList>
    </citation>
    <scope>NUCLEOTIDE SEQUENCE [LARGE SCALE GENOMIC DNA]</scope>
    <source>
        <strain evidence="3 4">cv. Gransden 2004</strain>
    </source>
</reference>
<organism evidence="2">
    <name type="scientific">Physcomitrium patens</name>
    <name type="common">Spreading-leaved earth moss</name>
    <name type="synonym">Physcomitrella patens</name>
    <dbReference type="NCBI Taxonomy" id="3218"/>
    <lineage>
        <taxon>Eukaryota</taxon>
        <taxon>Viridiplantae</taxon>
        <taxon>Streptophyta</taxon>
        <taxon>Embryophyta</taxon>
        <taxon>Bryophyta</taxon>
        <taxon>Bryophytina</taxon>
        <taxon>Bryopsida</taxon>
        <taxon>Funariidae</taxon>
        <taxon>Funariales</taxon>
        <taxon>Funariaceae</taxon>
        <taxon>Physcomitrium</taxon>
    </lineage>
</organism>
<gene>
    <name evidence="2" type="ORF">PHYPA_029033</name>
</gene>
<feature type="compositionally biased region" description="Polar residues" evidence="1">
    <location>
        <begin position="31"/>
        <end position="41"/>
    </location>
</feature>
<keyword evidence="4" id="KW-1185">Reference proteome</keyword>
<evidence type="ECO:0000313" key="3">
    <source>
        <dbReference type="EnsemblPlants" id="PAC:32911049.CDS.1"/>
    </source>
</evidence>
<proteinExistence type="predicted"/>
<dbReference type="AlphaFoldDB" id="A0A2K1IGN5"/>
<protein>
    <submittedName>
        <fullName evidence="2 3">Uncharacterized protein</fullName>
    </submittedName>
</protein>
<reference evidence="2 4" key="1">
    <citation type="journal article" date="2008" name="Science">
        <title>The Physcomitrella genome reveals evolutionary insights into the conquest of land by plants.</title>
        <authorList>
            <person name="Rensing S."/>
            <person name="Lang D."/>
            <person name="Zimmer A."/>
            <person name="Terry A."/>
            <person name="Salamov A."/>
            <person name="Shapiro H."/>
            <person name="Nishiyama T."/>
            <person name="Perroud P.-F."/>
            <person name="Lindquist E."/>
            <person name="Kamisugi Y."/>
            <person name="Tanahashi T."/>
            <person name="Sakakibara K."/>
            <person name="Fujita T."/>
            <person name="Oishi K."/>
            <person name="Shin-I T."/>
            <person name="Kuroki Y."/>
            <person name="Toyoda A."/>
            <person name="Suzuki Y."/>
            <person name="Hashimoto A."/>
            <person name="Yamaguchi K."/>
            <person name="Sugano A."/>
            <person name="Kohara Y."/>
            <person name="Fujiyama A."/>
            <person name="Anterola A."/>
            <person name="Aoki S."/>
            <person name="Ashton N."/>
            <person name="Barbazuk W.B."/>
            <person name="Barker E."/>
            <person name="Bennetzen J."/>
            <person name="Bezanilla M."/>
            <person name="Blankenship R."/>
            <person name="Cho S.H."/>
            <person name="Dutcher S."/>
            <person name="Estelle M."/>
            <person name="Fawcett J.A."/>
            <person name="Gundlach H."/>
            <person name="Hanada K."/>
            <person name="Heyl A."/>
            <person name="Hicks K.A."/>
            <person name="Hugh J."/>
            <person name="Lohr M."/>
            <person name="Mayer K."/>
            <person name="Melkozernov A."/>
            <person name="Murata T."/>
            <person name="Nelson D."/>
            <person name="Pils B."/>
            <person name="Prigge M."/>
            <person name="Reiss B."/>
            <person name="Renner T."/>
            <person name="Rombauts S."/>
            <person name="Rushton P."/>
            <person name="Sanderfoot A."/>
            <person name="Schween G."/>
            <person name="Shiu S.-H."/>
            <person name="Stueber K."/>
            <person name="Theodoulou F.L."/>
            <person name="Tu H."/>
            <person name="Van de Peer Y."/>
            <person name="Verrier P.J."/>
            <person name="Waters E."/>
            <person name="Wood A."/>
            <person name="Yang L."/>
            <person name="Cove D."/>
            <person name="Cuming A."/>
            <person name="Hasebe M."/>
            <person name="Lucas S."/>
            <person name="Mishler D.B."/>
            <person name="Reski R."/>
            <person name="Grigoriev I."/>
            <person name="Quatrano R.S."/>
            <person name="Boore J.L."/>
        </authorList>
    </citation>
    <scope>NUCLEOTIDE SEQUENCE [LARGE SCALE GENOMIC DNA]</scope>
    <source>
        <strain evidence="3 4">cv. Gransden 2004</strain>
    </source>
</reference>
<sequence length="213" mass="23701">MRSSPVRVQNTLSCIARGPTLRVRCHRRAAMTTTSDQQQRHQIQHRYEPQVRTTSRSSNRSCSTTDKNSSLETLTGWGHNSNHGMWASRLCTECGGWFSHGSSTSPCSHLSPTHKSKCDASFPPAPPKSDFSDRGPAYETHHIQAHGATHPIVQHTVIPYSKHMSKTRSMVSLSLLLSVSYFRQAAWSDSLILFFLRKPSSCRRPAALGAVES</sequence>
<dbReference type="EMBL" id="ABEU02000024">
    <property type="protein sequence ID" value="PNR28441.1"/>
    <property type="molecule type" value="Genomic_DNA"/>
</dbReference>
<feature type="compositionally biased region" description="Low complexity" evidence="1">
    <location>
        <begin position="52"/>
        <end position="65"/>
    </location>
</feature>
<feature type="region of interest" description="Disordered" evidence="1">
    <location>
        <begin position="30"/>
        <end position="75"/>
    </location>
</feature>
<dbReference type="EnsemblPlants" id="Pp3c24_13449V3.1">
    <property type="protein sequence ID" value="PAC:32911049.CDS.1"/>
    <property type="gene ID" value="Pp3c24_13449"/>
</dbReference>
<dbReference type="InParanoid" id="A0A2K1IGN5"/>
<evidence type="ECO:0000256" key="1">
    <source>
        <dbReference type="SAM" id="MobiDB-lite"/>
    </source>
</evidence>
<accession>A0A2K1IGN5</accession>
<feature type="region of interest" description="Disordered" evidence="1">
    <location>
        <begin position="116"/>
        <end position="136"/>
    </location>
</feature>
<reference evidence="3" key="3">
    <citation type="submission" date="2020-12" db="UniProtKB">
        <authorList>
            <consortium name="EnsemblPlants"/>
        </authorList>
    </citation>
    <scope>IDENTIFICATION</scope>
</reference>
<dbReference type="Gramene" id="Pp3c24_13449V3.1">
    <property type="protein sequence ID" value="PAC:32911049.CDS.1"/>
    <property type="gene ID" value="Pp3c24_13449"/>
</dbReference>
<evidence type="ECO:0000313" key="2">
    <source>
        <dbReference type="EMBL" id="PNR28441.1"/>
    </source>
</evidence>
<name>A0A2K1IGN5_PHYPA</name>
<evidence type="ECO:0000313" key="4">
    <source>
        <dbReference type="Proteomes" id="UP000006727"/>
    </source>
</evidence>
<dbReference type="Proteomes" id="UP000006727">
    <property type="component" value="Chromosome 24"/>
</dbReference>